<proteinExistence type="predicted"/>
<reference evidence="1 2" key="2">
    <citation type="submission" date="2019-07" db="EMBL/GenBank/DDBJ databases">
        <authorList>
            <person name="Huang Y."/>
        </authorList>
    </citation>
    <scope>NUCLEOTIDE SEQUENCE [LARGE SCALE GENOMIC DNA]</scope>
    <source>
        <strain evidence="1 2">HY188</strain>
    </source>
</reference>
<dbReference type="RefSeq" id="WP_143906547.1">
    <property type="nucleotide sequence ID" value="NZ_CP041765.1"/>
</dbReference>
<protein>
    <submittedName>
        <fullName evidence="1">Uncharacterized protein</fullName>
    </submittedName>
</protein>
<evidence type="ECO:0000313" key="2">
    <source>
        <dbReference type="Proteomes" id="UP000317344"/>
    </source>
</evidence>
<evidence type="ECO:0000313" key="1">
    <source>
        <dbReference type="EMBL" id="QDQ96651.1"/>
    </source>
</evidence>
<accession>A0A516X200</accession>
<dbReference type="Proteomes" id="UP000317344">
    <property type="component" value="Chromosome"/>
</dbReference>
<dbReference type="KEGG" id="toy:FO059_03950"/>
<dbReference type="AlphaFoldDB" id="A0A516X200"/>
<name>A0A516X200_9ACTN</name>
<organism evidence="1 2">
    <name type="scientific">Tomitella fengzijianii</name>
    <dbReference type="NCBI Taxonomy" id="2597660"/>
    <lineage>
        <taxon>Bacteria</taxon>
        <taxon>Bacillati</taxon>
        <taxon>Actinomycetota</taxon>
        <taxon>Actinomycetes</taxon>
        <taxon>Mycobacteriales</taxon>
        <taxon>Tomitella</taxon>
    </lineage>
</organism>
<reference evidence="1 2" key="1">
    <citation type="submission" date="2019-07" db="EMBL/GenBank/DDBJ databases">
        <title>Tomitella cavernea sp. nov., an actinomycete isolated from soil.</title>
        <authorList>
            <person name="Cheng J."/>
        </authorList>
    </citation>
    <scope>NUCLEOTIDE SEQUENCE [LARGE SCALE GENOMIC DNA]</scope>
    <source>
        <strain evidence="1 2">HY188</strain>
    </source>
</reference>
<keyword evidence="2" id="KW-1185">Reference proteome</keyword>
<gene>
    <name evidence="1" type="ORF">FO059_03950</name>
</gene>
<sequence length="123" mass="12297">MGESGAAERRGRLCVDHAEVDAVLRALGASASDAYTAAGAISQAAGQGVADGGGDPAVAQVDAALRRWLDGVHRGVLDWAATLDACAQHVRRTAGAAADADAEVAARLRSWSPTAPGGAPEPL</sequence>
<dbReference type="EMBL" id="CP041765">
    <property type="protein sequence ID" value="QDQ96651.1"/>
    <property type="molecule type" value="Genomic_DNA"/>
</dbReference>